<reference evidence="2 3" key="1">
    <citation type="journal article" date="2011" name="ISME J.">
        <title>Community ecology of hot spring cyanobacterial mats: predominant populations and their functional potential.</title>
        <authorList>
            <person name="Klatt C.G."/>
            <person name="Wood J.M."/>
            <person name="Rusch D.B."/>
            <person name="Bateson M.M."/>
            <person name="Hamamura N."/>
            <person name="Heidelberg J.F."/>
            <person name="Grossman A.R."/>
            <person name="Bhaya D."/>
            <person name="Cohan F.M."/>
            <person name="Kuhl M."/>
            <person name="Bryant D.A."/>
            <person name="Ward D.M."/>
        </authorList>
    </citation>
    <scope>NUCLEOTIDE SEQUENCE [LARGE SCALE GENOMIC DNA]</scope>
    <source>
        <strain evidence="2">OS</strain>
    </source>
</reference>
<dbReference type="InterPro" id="IPR025297">
    <property type="entry name" value="DUF4159"/>
</dbReference>
<dbReference type="Proteomes" id="UP000266389">
    <property type="component" value="Unassembled WGS sequence"/>
</dbReference>
<sequence>MLFCLSMLVSIERAQAQTTALPPAFKCARLKYSGGGDWYNDPSAVPNLMKFIRERVGVLTPLKEEIVEASSPAIFQYSFVFMTGHGNVRFTDAELENLRNYLKSGGFLYVDDDYGMDKSFRREVKRIFPGTDLVELPHSHPIYHIYYKFPNGLPKIHEHDNKPPQAFGLFYNGRMVLLYTYESNPSDGWADPNVHNDPPEKREEALKFGTNIVLYAISN</sequence>
<dbReference type="Gene3D" id="3.40.50.12140">
    <property type="entry name" value="Domain of unknown function DUF4159"/>
    <property type="match status" value="1"/>
</dbReference>
<evidence type="ECO:0000313" key="3">
    <source>
        <dbReference type="Proteomes" id="UP000266389"/>
    </source>
</evidence>
<proteinExistence type="predicted"/>
<evidence type="ECO:0000313" key="2">
    <source>
        <dbReference type="EMBL" id="RFM24087.1"/>
    </source>
</evidence>
<dbReference type="AlphaFoldDB" id="A0A395LZZ6"/>
<dbReference type="Pfam" id="PF13709">
    <property type="entry name" value="DUF4159"/>
    <property type="match status" value="1"/>
</dbReference>
<dbReference type="InterPro" id="IPR029062">
    <property type="entry name" value="Class_I_gatase-like"/>
</dbReference>
<dbReference type="EMBL" id="PHFL01000049">
    <property type="protein sequence ID" value="RFM24087.1"/>
    <property type="molecule type" value="Genomic_DNA"/>
</dbReference>
<name>A0A395LZZ6_9BACT</name>
<comment type="caution">
    <text evidence="2">The sequence shown here is derived from an EMBL/GenBank/DDBJ whole genome shotgun (WGS) entry which is preliminary data.</text>
</comment>
<gene>
    <name evidence="2" type="ORF">D0433_08080</name>
</gene>
<dbReference type="SUPFAM" id="SSF52317">
    <property type="entry name" value="Class I glutamine amidotransferase-like"/>
    <property type="match status" value="1"/>
</dbReference>
<evidence type="ECO:0000259" key="1">
    <source>
        <dbReference type="Pfam" id="PF13709"/>
    </source>
</evidence>
<accession>A0A395LZZ6</accession>
<organism evidence="2 3">
    <name type="scientific">Candidatus Thermochlorobacter aerophilus</name>
    <dbReference type="NCBI Taxonomy" id="1868324"/>
    <lineage>
        <taxon>Bacteria</taxon>
        <taxon>Pseudomonadati</taxon>
        <taxon>Chlorobiota</taxon>
        <taxon>Chlorobiia</taxon>
        <taxon>Chlorobiales</taxon>
        <taxon>Candidatus Thermochlorobacteriaceae</taxon>
        <taxon>Candidatus Thermochlorobacter</taxon>
    </lineage>
</organism>
<feature type="domain" description="DUF4159" evidence="1">
    <location>
        <begin position="27"/>
        <end position="216"/>
    </location>
</feature>
<protein>
    <submittedName>
        <fullName evidence="2">DUF4159 domain-containing protein</fullName>
    </submittedName>
</protein>